<feature type="compositionally biased region" description="Basic and acidic residues" evidence="1">
    <location>
        <begin position="18"/>
        <end position="36"/>
    </location>
</feature>
<dbReference type="Proteomes" id="UP000053558">
    <property type="component" value="Unassembled WGS sequence"/>
</dbReference>
<sequence>MDGAIRQFGDRSVQTIEARQEGDQTRKGKDRKPKEEVLSRQLINKLNIHRLSNQCTEDDLAFVRELKERLTTEYLLAHEPWNNIRLPPEYIQSDFMAPPVLFFGIGFNRTAEDVLSLAQKLNVPEPTICGKNHSRYLDMVLLGVEDTINKKLGKSPWRIKFWGILSPNTNLTRVMSLTDNSLTSLSNKGALVDDMVRFRSVEWDLLEDTAQALHELTRRDPMWHIGNHMHNEDWESRKGYSAFGM</sequence>
<accession>A0A5M3MD91</accession>
<dbReference type="EMBL" id="JH711584">
    <property type="protein sequence ID" value="EIW77073.1"/>
    <property type="molecule type" value="Genomic_DNA"/>
</dbReference>
<feature type="region of interest" description="Disordered" evidence="1">
    <location>
        <begin position="1"/>
        <end position="36"/>
    </location>
</feature>
<evidence type="ECO:0000256" key="1">
    <source>
        <dbReference type="SAM" id="MobiDB-lite"/>
    </source>
</evidence>
<gene>
    <name evidence="2" type="ORF">CONPUDRAFT_168095</name>
</gene>
<comment type="caution">
    <text evidence="2">The sequence shown here is derived from an EMBL/GenBank/DDBJ whole genome shotgun (WGS) entry which is preliminary data.</text>
</comment>
<dbReference type="KEGG" id="cput:CONPUDRAFT_168095"/>
<dbReference type="AlphaFoldDB" id="A0A5M3MD91"/>
<keyword evidence="3" id="KW-1185">Reference proteome</keyword>
<evidence type="ECO:0000313" key="3">
    <source>
        <dbReference type="Proteomes" id="UP000053558"/>
    </source>
</evidence>
<reference evidence="3" key="1">
    <citation type="journal article" date="2012" name="Science">
        <title>The Paleozoic origin of enzymatic lignin decomposition reconstructed from 31 fungal genomes.</title>
        <authorList>
            <person name="Floudas D."/>
            <person name="Binder M."/>
            <person name="Riley R."/>
            <person name="Barry K."/>
            <person name="Blanchette R.A."/>
            <person name="Henrissat B."/>
            <person name="Martinez A.T."/>
            <person name="Otillar R."/>
            <person name="Spatafora J.W."/>
            <person name="Yadav J.S."/>
            <person name="Aerts A."/>
            <person name="Benoit I."/>
            <person name="Boyd A."/>
            <person name="Carlson A."/>
            <person name="Copeland A."/>
            <person name="Coutinho P.M."/>
            <person name="de Vries R.P."/>
            <person name="Ferreira P."/>
            <person name="Findley K."/>
            <person name="Foster B."/>
            <person name="Gaskell J."/>
            <person name="Glotzer D."/>
            <person name="Gorecki P."/>
            <person name="Heitman J."/>
            <person name="Hesse C."/>
            <person name="Hori C."/>
            <person name="Igarashi K."/>
            <person name="Jurgens J.A."/>
            <person name="Kallen N."/>
            <person name="Kersten P."/>
            <person name="Kohler A."/>
            <person name="Kuees U."/>
            <person name="Kumar T.K.A."/>
            <person name="Kuo A."/>
            <person name="LaButti K."/>
            <person name="Larrondo L.F."/>
            <person name="Lindquist E."/>
            <person name="Ling A."/>
            <person name="Lombard V."/>
            <person name="Lucas S."/>
            <person name="Lundell T."/>
            <person name="Martin R."/>
            <person name="McLaughlin D.J."/>
            <person name="Morgenstern I."/>
            <person name="Morin E."/>
            <person name="Murat C."/>
            <person name="Nagy L.G."/>
            <person name="Nolan M."/>
            <person name="Ohm R.A."/>
            <person name="Patyshakuliyeva A."/>
            <person name="Rokas A."/>
            <person name="Ruiz-Duenas F.J."/>
            <person name="Sabat G."/>
            <person name="Salamov A."/>
            <person name="Samejima M."/>
            <person name="Schmutz J."/>
            <person name="Slot J.C."/>
            <person name="St John F."/>
            <person name="Stenlid J."/>
            <person name="Sun H."/>
            <person name="Sun S."/>
            <person name="Syed K."/>
            <person name="Tsang A."/>
            <person name="Wiebenga A."/>
            <person name="Young D."/>
            <person name="Pisabarro A."/>
            <person name="Eastwood D.C."/>
            <person name="Martin F."/>
            <person name="Cullen D."/>
            <person name="Grigoriev I.V."/>
            <person name="Hibbett D.S."/>
        </authorList>
    </citation>
    <scope>NUCLEOTIDE SEQUENCE [LARGE SCALE GENOMIC DNA]</scope>
    <source>
        <strain evidence="3">RWD-64-598 SS2</strain>
    </source>
</reference>
<organism evidence="2 3">
    <name type="scientific">Coniophora puteana (strain RWD-64-598)</name>
    <name type="common">Brown rot fungus</name>
    <dbReference type="NCBI Taxonomy" id="741705"/>
    <lineage>
        <taxon>Eukaryota</taxon>
        <taxon>Fungi</taxon>
        <taxon>Dikarya</taxon>
        <taxon>Basidiomycota</taxon>
        <taxon>Agaricomycotina</taxon>
        <taxon>Agaricomycetes</taxon>
        <taxon>Agaricomycetidae</taxon>
        <taxon>Boletales</taxon>
        <taxon>Coniophorineae</taxon>
        <taxon>Coniophoraceae</taxon>
        <taxon>Coniophora</taxon>
    </lineage>
</organism>
<dbReference type="GeneID" id="19205918"/>
<proteinExistence type="predicted"/>
<dbReference type="RefSeq" id="XP_007772524.1">
    <property type="nucleotide sequence ID" value="XM_007774334.1"/>
</dbReference>
<protein>
    <submittedName>
        <fullName evidence="2">Uncharacterized protein</fullName>
    </submittedName>
</protein>
<evidence type="ECO:0000313" key="2">
    <source>
        <dbReference type="EMBL" id="EIW77073.1"/>
    </source>
</evidence>
<name>A0A5M3MD91_CONPW</name>